<accession>A0ABU9GBU4</accession>
<name>A0ABU9GBU4_9GAMM</name>
<protein>
    <submittedName>
        <fullName evidence="1">Iron ABC transporter substrate-binding protein</fullName>
    </submittedName>
</protein>
<comment type="caution">
    <text evidence="1">The sequence shown here is derived from an EMBL/GenBank/DDBJ whole genome shotgun (WGS) entry which is preliminary data.</text>
</comment>
<keyword evidence="2" id="KW-1185">Reference proteome</keyword>
<reference evidence="1 2" key="1">
    <citation type="submission" date="2024-02" db="EMBL/GenBank/DDBJ databases">
        <title>Bacteria isolated from the canopy kelp, Nereocystis luetkeana.</title>
        <authorList>
            <person name="Pfister C.A."/>
            <person name="Younker I.T."/>
            <person name="Light S.H."/>
        </authorList>
    </citation>
    <scope>NUCLEOTIDE SEQUENCE [LARGE SCALE GENOMIC DNA]</scope>
    <source>
        <strain evidence="1 2">TI.4.07</strain>
    </source>
</reference>
<evidence type="ECO:0000313" key="2">
    <source>
        <dbReference type="Proteomes" id="UP001379949"/>
    </source>
</evidence>
<sequence length="71" mass="7840">RHVKSTHIIGVITGQQELAAKIADDYTNNKTMITERLAKANFPKPRIYTEFGAAGLNEIAYTYGNICGARL</sequence>
<dbReference type="Proteomes" id="UP001379949">
    <property type="component" value="Unassembled WGS sequence"/>
</dbReference>
<evidence type="ECO:0000313" key="1">
    <source>
        <dbReference type="EMBL" id="MEL0615104.1"/>
    </source>
</evidence>
<feature type="non-terminal residue" evidence="1">
    <location>
        <position position="1"/>
    </location>
</feature>
<organism evidence="1 2">
    <name type="scientific">Marinomonas arenicola</name>
    <dbReference type="NCBI Taxonomy" id="569601"/>
    <lineage>
        <taxon>Bacteria</taxon>
        <taxon>Pseudomonadati</taxon>
        <taxon>Pseudomonadota</taxon>
        <taxon>Gammaproteobacteria</taxon>
        <taxon>Oceanospirillales</taxon>
        <taxon>Oceanospirillaceae</taxon>
        <taxon>Marinomonas</taxon>
    </lineage>
</organism>
<gene>
    <name evidence="1" type="ORF">V6242_18405</name>
</gene>
<dbReference type="Gene3D" id="3.40.50.1980">
    <property type="entry name" value="Nitrogenase molybdenum iron protein domain"/>
    <property type="match status" value="1"/>
</dbReference>
<feature type="non-terminal residue" evidence="1">
    <location>
        <position position="71"/>
    </location>
</feature>
<proteinExistence type="predicted"/>
<dbReference type="EMBL" id="JBAKAR010000302">
    <property type="protein sequence ID" value="MEL0615104.1"/>
    <property type="molecule type" value="Genomic_DNA"/>
</dbReference>